<evidence type="ECO:0000313" key="3">
    <source>
        <dbReference type="Proteomes" id="UP000298652"/>
    </source>
</evidence>
<organism evidence="2 3">
    <name type="scientific">Setaria viridis</name>
    <name type="common">Green bristlegrass</name>
    <name type="synonym">Setaria italica subsp. viridis</name>
    <dbReference type="NCBI Taxonomy" id="4556"/>
    <lineage>
        <taxon>Eukaryota</taxon>
        <taxon>Viridiplantae</taxon>
        <taxon>Streptophyta</taxon>
        <taxon>Embryophyta</taxon>
        <taxon>Tracheophyta</taxon>
        <taxon>Spermatophyta</taxon>
        <taxon>Magnoliopsida</taxon>
        <taxon>Liliopsida</taxon>
        <taxon>Poales</taxon>
        <taxon>Poaceae</taxon>
        <taxon>PACMAD clade</taxon>
        <taxon>Panicoideae</taxon>
        <taxon>Panicodae</taxon>
        <taxon>Paniceae</taxon>
        <taxon>Cenchrinae</taxon>
        <taxon>Setaria</taxon>
    </lineage>
</organism>
<feature type="compositionally biased region" description="Low complexity" evidence="1">
    <location>
        <begin position="41"/>
        <end position="50"/>
    </location>
</feature>
<sequence>MRGLCLATPSVIRAASTSARVEQAYPTVHLRRTHAGEERSSASARSSPESKCCRPIRASPCRFVVLHTRSSSAQAWLPLREPTPPLKPISAASSPPASLLPTAPSSQARQAGGPAGPRLDLAWIR</sequence>
<accession>A0A4U6W9F7</accession>
<feature type="region of interest" description="Disordered" evidence="1">
    <location>
        <begin position="74"/>
        <end position="125"/>
    </location>
</feature>
<reference evidence="2" key="1">
    <citation type="submission" date="2019-03" db="EMBL/GenBank/DDBJ databases">
        <title>WGS assembly of Setaria viridis.</title>
        <authorList>
            <person name="Huang P."/>
            <person name="Jenkins J."/>
            <person name="Grimwood J."/>
            <person name="Barry K."/>
            <person name="Healey A."/>
            <person name="Mamidi S."/>
            <person name="Sreedasyam A."/>
            <person name="Shu S."/>
            <person name="Feldman M."/>
            <person name="Wu J."/>
            <person name="Yu Y."/>
            <person name="Chen C."/>
            <person name="Johnson J."/>
            <person name="Rokhsar D."/>
            <person name="Baxter I."/>
            <person name="Schmutz J."/>
            <person name="Brutnell T."/>
            <person name="Kellogg E."/>
        </authorList>
    </citation>
    <scope>NUCLEOTIDE SEQUENCE [LARGE SCALE GENOMIC DNA]</scope>
</reference>
<proteinExistence type="predicted"/>
<protein>
    <submittedName>
        <fullName evidence="2">Uncharacterized protein</fullName>
    </submittedName>
</protein>
<feature type="region of interest" description="Disordered" evidence="1">
    <location>
        <begin position="25"/>
        <end position="52"/>
    </location>
</feature>
<name>A0A4U6W9F7_SETVI</name>
<dbReference type="Gramene" id="TKW38972">
    <property type="protein sequence ID" value="TKW38972"/>
    <property type="gene ID" value="SEVIR_1G147550v2"/>
</dbReference>
<dbReference type="AlphaFoldDB" id="A0A4U6W9F7"/>
<dbReference type="EMBL" id="CM016552">
    <property type="protein sequence ID" value="TKW38972.1"/>
    <property type="molecule type" value="Genomic_DNA"/>
</dbReference>
<gene>
    <name evidence="2" type="ORF">SEVIR_1G147550v2</name>
</gene>
<feature type="compositionally biased region" description="Low complexity" evidence="1">
    <location>
        <begin position="88"/>
        <end position="108"/>
    </location>
</feature>
<evidence type="ECO:0000256" key="1">
    <source>
        <dbReference type="SAM" id="MobiDB-lite"/>
    </source>
</evidence>
<evidence type="ECO:0000313" key="2">
    <source>
        <dbReference type="EMBL" id="TKW38972.1"/>
    </source>
</evidence>
<dbReference type="Proteomes" id="UP000298652">
    <property type="component" value="Chromosome 1"/>
</dbReference>
<keyword evidence="3" id="KW-1185">Reference proteome</keyword>